<feature type="non-terminal residue" evidence="2">
    <location>
        <position position="118"/>
    </location>
</feature>
<gene>
    <name evidence="2" type="ORF">METZ01_LOCUS172254</name>
</gene>
<dbReference type="EMBL" id="UINC01032174">
    <property type="protein sequence ID" value="SVB19400.1"/>
    <property type="molecule type" value="Genomic_DNA"/>
</dbReference>
<proteinExistence type="predicted"/>
<name>A0A382C014_9ZZZZ</name>
<protein>
    <recommendedName>
        <fullName evidence="3">Amidohydrolase 3 domain-containing protein</fullName>
    </recommendedName>
</protein>
<evidence type="ECO:0008006" key="3">
    <source>
        <dbReference type="Google" id="ProtNLM"/>
    </source>
</evidence>
<dbReference type="AlphaFoldDB" id="A0A382C014"/>
<dbReference type="PANTHER" id="PTHR11113">
    <property type="entry name" value="N-ACETYLGLUCOSAMINE-6-PHOSPHATE DEACETYLASE"/>
    <property type="match status" value="1"/>
</dbReference>
<organism evidence="2">
    <name type="scientific">marine metagenome</name>
    <dbReference type="NCBI Taxonomy" id="408172"/>
    <lineage>
        <taxon>unclassified sequences</taxon>
        <taxon>metagenomes</taxon>
        <taxon>ecological metagenomes</taxon>
    </lineage>
</organism>
<evidence type="ECO:0000313" key="2">
    <source>
        <dbReference type="EMBL" id="SVB19400.1"/>
    </source>
</evidence>
<dbReference type="GO" id="GO:0016810">
    <property type="term" value="F:hydrolase activity, acting on carbon-nitrogen (but not peptide) bonds"/>
    <property type="evidence" value="ECO:0007669"/>
    <property type="project" value="InterPro"/>
</dbReference>
<dbReference type="PROSITE" id="PS51257">
    <property type="entry name" value="PROKAR_LIPOPROTEIN"/>
    <property type="match status" value="1"/>
</dbReference>
<sequence length="118" mass="12891">MKNNILILVIIGLLGCSKDRPSEKKYDLILTGGTVVDGLGNPSYRADVAVKRDKIVSISNEGFNREDTQDILDITGRVVSPGFIDNHAHIQTTIHEHPLAENFTRQGITTILATLHSG</sequence>
<dbReference type="Gene3D" id="2.30.40.10">
    <property type="entry name" value="Urease, subunit C, domain 1"/>
    <property type="match status" value="1"/>
</dbReference>
<dbReference type="InterPro" id="IPR011059">
    <property type="entry name" value="Metal-dep_hydrolase_composite"/>
</dbReference>
<reference evidence="2" key="1">
    <citation type="submission" date="2018-05" db="EMBL/GenBank/DDBJ databases">
        <authorList>
            <person name="Lanie J.A."/>
            <person name="Ng W.-L."/>
            <person name="Kazmierczak K.M."/>
            <person name="Andrzejewski T.M."/>
            <person name="Davidsen T.M."/>
            <person name="Wayne K.J."/>
            <person name="Tettelin H."/>
            <person name="Glass J.I."/>
            <person name="Rusch D."/>
            <person name="Podicherti R."/>
            <person name="Tsui H.-C.T."/>
            <person name="Winkler M.E."/>
        </authorList>
    </citation>
    <scope>NUCLEOTIDE SEQUENCE</scope>
</reference>
<keyword evidence="1" id="KW-0378">Hydrolase</keyword>
<accession>A0A382C014</accession>
<evidence type="ECO:0000256" key="1">
    <source>
        <dbReference type="ARBA" id="ARBA00022801"/>
    </source>
</evidence>
<dbReference type="SUPFAM" id="SSF51338">
    <property type="entry name" value="Composite domain of metallo-dependent hydrolases"/>
    <property type="match status" value="1"/>
</dbReference>
<dbReference type="Gene3D" id="3.20.20.140">
    <property type="entry name" value="Metal-dependent hydrolases"/>
    <property type="match status" value="1"/>
</dbReference>